<dbReference type="AlphaFoldDB" id="A0A2T5J4K7"/>
<dbReference type="EMBL" id="QAOQ01000012">
    <property type="protein sequence ID" value="PTQ92446.1"/>
    <property type="molecule type" value="Genomic_DNA"/>
</dbReference>
<proteinExistence type="predicted"/>
<dbReference type="PROSITE" id="PS51257">
    <property type="entry name" value="PROKAR_LIPOPROTEIN"/>
    <property type="match status" value="1"/>
</dbReference>
<dbReference type="RefSeq" id="WP_107831624.1">
    <property type="nucleotide sequence ID" value="NZ_CP160205.1"/>
</dbReference>
<name>A0A2T5J4K7_9SPHI</name>
<comment type="caution">
    <text evidence="1">The sequence shown here is derived from an EMBL/GenBank/DDBJ whole genome shotgun (WGS) entry which is preliminary data.</text>
</comment>
<dbReference type="Proteomes" id="UP000244168">
    <property type="component" value="Unassembled WGS sequence"/>
</dbReference>
<reference evidence="1 2" key="1">
    <citation type="submission" date="2018-04" db="EMBL/GenBank/DDBJ databases">
        <title>Genomic Encyclopedia of Archaeal and Bacterial Type Strains, Phase II (KMG-II): from individual species to whole genera.</title>
        <authorList>
            <person name="Goeker M."/>
        </authorList>
    </citation>
    <scope>NUCLEOTIDE SEQUENCE [LARGE SCALE GENOMIC DNA]</scope>
    <source>
        <strain evidence="1 2">DSM 26809</strain>
    </source>
</reference>
<protein>
    <recommendedName>
        <fullName evidence="3">Fibronectin type-III domain-containing protein</fullName>
    </recommendedName>
</protein>
<evidence type="ECO:0000313" key="1">
    <source>
        <dbReference type="EMBL" id="PTQ92446.1"/>
    </source>
</evidence>
<evidence type="ECO:0000313" key="2">
    <source>
        <dbReference type="Proteomes" id="UP000244168"/>
    </source>
</evidence>
<organism evidence="1 2">
    <name type="scientific">Mucilaginibacter yixingensis</name>
    <dbReference type="NCBI Taxonomy" id="1295612"/>
    <lineage>
        <taxon>Bacteria</taxon>
        <taxon>Pseudomonadati</taxon>
        <taxon>Bacteroidota</taxon>
        <taxon>Sphingobacteriia</taxon>
        <taxon>Sphingobacteriales</taxon>
        <taxon>Sphingobacteriaceae</taxon>
        <taxon>Mucilaginibacter</taxon>
    </lineage>
</organism>
<dbReference type="OrthoDB" id="1121506at2"/>
<gene>
    <name evidence="1" type="ORF">C8P68_11246</name>
</gene>
<accession>A0A2T5J4K7</accession>
<sequence>MKLNLIPYYLMLMVLVGGLASSCKEFIESDISGSKIQPEAPGNNYQSANYNVQFWWDQVDDALTYRLQVVAPKFDSVSRLVLDTVVKTNVFSINLEPGVYQWRVQAENGSSKTAFSTGRNFTIFFSSIKQQKVQLTSPANGFLTNQATIAFQWGSLYGATKYRLEIDTNSFADENTLVYNQVTPAQQLNFNFQKDQTYQWRVRAENDTAQAQWSAINTMTYDHTPPNRVNLTAPANNQSLSLPASLQWSATTTATKYKLYVLRADSTTLYNSTFPVALSTTNYNFNLGTTGETIYWKVSAIDAAGNEGQASTLRHFVIQ</sequence>
<evidence type="ECO:0008006" key="3">
    <source>
        <dbReference type="Google" id="ProtNLM"/>
    </source>
</evidence>
<dbReference type="Gene3D" id="2.60.40.10">
    <property type="entry name" value="Immunoglobulins"/>
    <property type="match status" value="3"/>
</dbReference>
<keyword evidence="2" id="KW-1185">Reference proteome</keyword>
<dbReference type="InterPro" id="IPR013783">
    <property type="entry name" value="Ig-like_fold"/>
</dbReference>